<reference evidence="1" key="2">
    <citation type="journal article" date="2015" name="Data Brief">
        <title>Shoot transcriptome of the giant reed, Arundo donax.</title>
        <authorList>
            <person name="Barrero R.A."/>
            <person name="Guerrero F.D."/>
            <person name="Moolhuijzen P."/>
            <person name="Goolsby J.A."/>
            <person name="Tidwell J."/>
            <person name="Bellgard S.E."/>
            <person name="Bellgard M.I."/>
        </authorList>
    </citation>
    <scope>NUCLEOTIDE SEQUENCE</scope>
    <source>
        <tissue evidence="1">Shoot tissue taken approximately 20 cm above the soil surface</tissue>
    </source>
</reference>
<sequence>MGLKGFVVVVVVCYKRWYVSLNNKRCYRNNEYVLFNKKLMRIC</sequence>
<reference evidence="1" key="1">
    <citation type="submission" date="2014-09" db="EMBL/GenBank/DDBJ databases">
        <authorList>
            <person name="Magalhaes I.L.F."/>
            <person name="Oliveira U."/>
            <person name="Santos F.R."/>
            <person name="Vidigal T.H.D.A."/>
            <person name="Brescovit A.D."/>
            <person name="Santos A.J."/>
        </authorList>
    </citation>
    <scope>NUCLEOTIDE SEQUENCE</scope>
    <source>
        <tissue evidence="1">Shoot tissue taken approximately 20 cm above the soil surface</tissue>
    </source>
</reference>
<dbReference type="EMBL" id="GBRH01244394">
    <property type="protein sequence ID" value="JAD53501.1"/>
    <property type="molecule type" value="Transcribed_RNA"/>
</dbReference>
<organism evidence="1">
    <name type="scientific">Arundo donax</name>
    <name type="common">Giant reed</name>
    <name type="synonym">Donax arundinaceus</name>
    <dbReference type="NCBI Taxonomy" id="35708"/>
    <lineage>
        <taxon>Eukaryota</taxon>
        <taxon>Viridiplantae</taxon>
        <taxon>Streptophyta</taxon>
        <taxon>Embryophyta</taxon>
        <taxon>Tracheophyta</taxon>
        <taxon>Spermatophyta</taxon>
        <taxon>Magnoliopsida</taxon>
        <taxon>Liliopsida</taxon>
        <taxon>Poales</taxon>
        <taxon>Poaceae</taxon>
        <taxon>PACMAD clade</taxon>
        <taxon>Arundinoideae</taxon>
        <taxon>Arundineae</taxon>
        <taxon>Arundo</taxon>
    </lineage>
</organism>
<accession>A0A0A9AQU5</accession>
<proteinExistence type="predicted"/>
<dbReference type="AlphaFoldDB" id="A0A0A9AQU5"/>
<evidence type="ECO:0000313" key="1">
    <source>
        <dbReference type="EMBL" id="JAD53501.1"/>
    </source>
</evidence>
<protein>
    <submittedName>
        <fullName evidence="1">Uncharacterized protein</fullName>
    </submittedName>
</protein>
<name>A0A0A9AQU5_ARUDO</name>